<dbReference type="RefSeq" id="WP_073102344.1">
    <property type="nucleotide sequence ID" value="NZ_FQXE01000003.1"/>
</dbReference>
<dbReference type="OrthoDB" id="9811006at2"/>
<dbReference type="Pfam" id="PF04264">
    <property type="entry name" value="YceI"/>
    <property type="match status" value="1"/>
</dbReference>
<dbReference type="SMART" id="SM00867">
    <property type="entry name" value="YceI"/>
    <property type="match status" value="1"/>
</dbReference>
<dbReference type="Gene3D" id="2.40.128.110">
    <property type="entry name" value="Lipid/polyisoprenoid-binding, YceI-like"/>
    <property type="match status" value="1"/>
</dbReference>
<organism evidence="3 4">
    <name type="scientific">Pollutimonas bauzanensis</name>
    <dbReference type="NCBI Taxonomy" id="658167"/>
    <lineage>
        <taxon>Bacteria</taxon>
        <taxon>Pseudomonadati</taxon>
        <taxon>Pseudomonadota</taxon>
        <taxon>Betaproteobacteria</taxon>
        <taxon>Burkholderiales</taxon>
        <taxon>Alcaligenaceae</taxon>
        <taxon>Pollutimonas</taxon>
    </lineage>
</organism>
<dbReference type="InterPro" id="IPR036761">
    <property type="entry name" value="TTHA0802/YceI-like_sf"/>
</dbReference>
<evidence type="ECO:0000256" key="1">
    <source>
        <dbReference type="SAM" id="SignalP"/>
    </source>
</evidence>
<feature type="domain" description="Lipid/polyisoprenoid-binding YceI-like" evidence="2">
    <location>
        <begin position="30"/>
        <end position="194"/>
    </location>
</feature>
<proteinExistence type="predicted"/>
<evidence type="ECO:0000259" key="2">
    <source>
        <dbReference type="SMART" id="SM00867"/>
    </source>
</evidence>
<dbReference type="EMBL" id="FQXE01000003">
    <property type="protein sequence ID" value="SHH40963.1"/>
    <property type="molecule type" value="Genomic_DNA"/>
</dbReference>
<dbReference type="Proteomes" id="UP000184226">
    <property type="component" value="Unassembled WGS sequence"/>
</dbReference>
<feature type="chain" id="PRO_5012002514" evidence="1">
    <location>
        <begin position="27"/>
        <end position="196"/>
    </location>
</feature>
<evidence type="ECO:0000313" key="4">
    <source>
        <dbReference type="Proteomes" id="UP000184226"/>
    </source>
</evidence>
<protein>
    <submittedName>
        <fullName evidence="3">Polyisoprenoid-binding protein YceI</fullName>
    </submittedName>
</protein>
<dbReference type="STRING" id="658167.SAMN04488135_103154"/>
<evidence type="ECO:0000313" key="3">
    <source>
        <dbReference type="EMBL" id="SHH40963.1"/>
    </source>
</evidence>
<name>A0A1M5SSP5_9BURK</name>
<keyword evidence="1" id="KW-0732">Signal</keyword>
<dbReference type="PANTHER" id="PTHR34406:SF2">
    <property type="entry name" value="PERIPLASMIC PROTEIN"/>
    <property type="match status" value="1"/>
</dbReference>
<dbReference type="InterPro" id="IPR007372">
    <property type="entry name" value="Lipid/polyisoprenoid-bd_YceI"/>
</dbReference>
<feature type="signal peptide" evidence="1">
    <location>
        <begin position="1"/>
        <end position="26"/>
    </location>
</feature>
<accession>A0A1M5SSP5</accession>
<gene>
    <name evidence="3" type="ORF">SAMN04488135_103154</name>
</gene>
<sequence>MDKFRNRAATAAAAAISILGASIAQAEPVRYEVEPHHTFVNFEVKHFNTSTVRARFDTVAGYVVLDRKSGTGQADISIDAGSISSGIPDFDKHLKSADFLNVAQWPKARFVGREFRYDGDKLKSMAGDLSLLGKTAPVTLTASNFNCYDSPVLKAHVCGGDFETTIQRSLWGMNWGIDIGVPDAVRLLVQIEAIQK</sequence>
<dbReference type="SUPFAM" id="SSF101874">
    <property type="entry name" value="YceI-like"/>
    <property type="match status" value="1"/>
</dbReference>
<reference evidence="3 4" key="1">
    <citation type="submission" date="2016-11" db="EMBL/GenBank/DDBJ databases">
        <authorList>
            <person name="Jaros S."/>
            <person name="Januszkiewicz K."/>
            <person name="Wedrychowicz H."/>
        </authorList>
    </citation>
    <scope>NUCLEOTIDE SEQUENCE [LARGE SCALE GENOMIC DNA]</scope>
    <source>
        <strain evidence="3 4">CGMCC 1.10190</strain>
    </source>
</reference>
<keyword evidence="4" id="KW-1185">Reference proteome</keyword>
<dbReference type="PANTHER" id="PTHR34406">
    <property type="entry name" value="PROTEIN YCEI"/>
    <property type="match status" value="1"/>
</dbReference>
<dbReference type="AlphaFoldDB" id="A0A1M5SSP5"/>